<accession>H0G8E1</accession>
<reference evidence="4 5" key="1">
    <citation type="journal article" date="2012" name="J. Bacteriol.">
        <title>Draft Genome Sequence of Sinorhizobium meliloti CCNWSX0020, a Nitrogen-Fixing Symbiont with Copper Tolerance Capability Isolated from Lead-Zinc Mine Tailings.</title>
        <authorList>
            <person name="Li Z."/>
            <person name="Ma Z."/>
            <person name="Hao X."/>
            <person name="Wei G."/>
        </authorList>
    </citation>
    <scope>NUCLEOTIDE SEQUENCE [LARGE SCALE GENOMIC DNA]</scope>
    <source>
        <strain evidence="4 5">CCNWSX0020</strain>
    </source>
</reference>
<gene>
    <name evidence="4" type="ORF">SM0020_28970</name>
</gene>
<dbReference type="Pfam" id="PF06155">
    <property type="entry name" value="GBBH-like_N"/>
    <property type="match status" value="1"/>
</dbReference>
<dbReference type="EMBL" id="AGVV01000088">
    <property type="protein sequence ID" value="EHK74414.1"/>
    <property type="molecule type" value="Genomic_DNA"/>
</dbReference>
<keyword evidence="1" id="KW-0479">Metal-binding</keyword>
<evidence type="ECO:0000259" key="3">
    <source>
        <dbReference type="Pfam" id="PF06155"/>
    </source>
</evidence>
<evidence type="ECO:0000256" key="2">
    <source>
        <dbReference type="ARBA" id="ARBA00023004"/>
    </source>
</evidence>
<dbReference type="PANTHER" id="PTHR35303:SF5">
    <property type="entry name" value="OS02G0197800 PROTEIN"/>
    <property type="match status" value="1"/>
</dbReference>
<feature type="domain" description="Gamma-butyrobetaine hydroxylase-like N-terminal" evidence="3">
    <location>
        <begin position="54"/>
        <end position="137"/>
    </location>
</feature>
<proteinExistence type="predicted"/>
<dbReference type="AlphaFoldDB" id="H0G8E1"/>
<dbReference type="Proteomes" id="UP000004038">
    <property type="component" value="Unassembled WGS sequence"/>
</dbReference>
<dbReference type="PANTHER" id="PTHR35303">
    <property type="entry name" value="OS02G0197800 PROTEIN"/>
    <property type="match status" value="1"/>
</dbReference>
<name>H0G8E1_RHIML</name>
<evidence type="ECO:0000313" key="5">
    <source>
        <dbReference type="Proteomes" id="UP000004038"/>
    </source>
</evidence>
<sequence>MVKKGRVKALPVANCFKYLESRLRTISDRSILLYLNGAEHGAMTMSVFWPTELRISRDRHRLSVTFDDGAAFDLSAELLRVLSPSAEVQGHGPGQRVTVPGKRNVQIISVQPTGNYAVRIGFDDSHDTGIYTWTYLRELGEKGEELFKAYEQELADKGMSRDKPEKPR</sequence>
<evidence type="ECO:0000313" key="4">
    <source>
        <dbReference type="EMBL" id="EHK74414.1"/>
    </source>
</evidence>
<evidence type="ECO:0000256" key="1">
    <source>
        <dbReference type="ARBA" id="ARBA00022723"/>
    </source>
</evidence>
<dbReference type="PATRIC" id="fig|1107881.3.peg.5867"/>
<organism evidence="4 5">
    <name type="scientific">Sinorhizobium meliloti CCNWSX0020</name>
    <dbReference type="NCBI Taxonomy" id="1107881"/>
    <lineage>
        <taxon>Bacteria</taxon>
        <taxon>Pseudomonadati</taxon>
        <taxon>Pseudomonadota</taxon>
        <taxon>Alphaproteobacteria</taxon>
        <taxon>Hyphomicrobiales</taxon>
        <taxon>Rhizobiaceae</taxon>
        <taxon>Sinorhizobium/Ensifer group</taxon>
        <taxon>Sinorhizobium</taxon>
    </lineage>
</organism>
<dbReference type="GO" id="GO:0046872">
    <property type="term" value="F:metal ion binding"/>
    <property type="evidence" value="ECO:0007669"/>
    <property type="project" value="UniProtKB-KW"/>
</dbReference>
<keyword evidence="2" id="KW-0408">Iron</keyword>
<protein>
    <recommendedName>
        <fullName evidence="3">Gamma-butyrobetaine hydroxylase-like N-terminal domain-containing protein</fullName>
    </recommendedName>
</protein>
<dbReference type="Gene3D" id="3.30.2020.30">
    <property type="match status" value="1"/>
</dbReference>
<dbReference type="InterPro" id="IPR010376">
    <property type="entry name" value="GBBH-like_N"/>
</dbReference>
<dbReference type="InterPro" id="IPR038492">
    <property type="entry name" value="GBBH-like_N_sf"/>
</dbReference>